<dbReference type="HOGENOM" id="CLU_3182925_0_0_7"/>
<reference evidence="2" key="1">
    <citation type="journal article" date="2013" name="Stand. Genomic Sci.">
        <title>Complete genome sequence of Desulfocapsa sulfexigens, a marine deltaproteobacterium specialized in disproportionating inorganic sulfur compounds.</title>
        <authorList>
            <person name="Finster K.W."/>
            <person name="Kjeldsen K.U."/>
            <person name="Kube M."/>
            <person name="Reinhardt R."/>
            <person name="Mussmann M."/>
            <person name="Amann R."/>
            <person name="Schreiber L."/>
        </authorList>
    </citation>
    <scope>NUCLEOTIDE SEQUENCE [LARGE SCALE GENOMIC DNA]</scope>
    <source>
        <strain evidence="2">DSM 10523 / SB164P1</strain>
    </source>
</reference>
<evidence type="ECO:0000313" key="2">
    <source>
        <dbReference type="Proteomes" id="UP000011721"/>
    </source>
</evidence>
<dbReference type="KEGG" id="dsf:UWK_02265"/>
<protein>
    <submittedName>
        <fullName evidence="1">Uncharacterized protein</fullName>
    </submittedName>
</protein>
<accession>M1PGN5</accession>
<dbReference type="STRING" id="1167006.UWK_02265"/>
<dbReference type="AlphaFoldDB" id="M1PGN5"/>
<name>M1PGN5_DESSD</name>
<sequence length="46" mass="5448">MNHYTLRPRPLTTSTKGNILHLLVKSHNEMMRHDITVVLYMEVDEI</sequence>
<gene>
    <name evidence="1" type="ordered locus">UWK_02265</name>
</gene>
<dbReference type="Proteomes" id="UP000011721">
    <property type="component" value="Chromosome"/>
</dbReference>
<proteinExistence type="predicted"/>
<dbReference type="EMBL" id="CP003985">
    <property type="protein sequence ID" value="AGF78805.1"/>
    <property type="molecule type" value="Genomic_DNA"/>
</dbReference>
<organism evidence="1 2">
    <name type="scientific">Desulfocapsa sulfexigens (strain DSM 10523 / SB164P1)</name>
    <dbReference type="NCBI Taxonomy" id="1167006"/>
    <lineage>
        <taxon>Bacteria</taxon>
        <taxon>Pseudomonadati</taxon>
        <taxon>Thermodesulfobacteriota</taxon>
        <taxon>Desulfobulbia</taxon>
        <taxon>Desulfobulbales</taxon>
        <taxon>Desulfocapsaceae</taxon>
        <taxon>Desulfocapsa</taxon>
    </lineage>
</organism>
<evidence type="ECO:0000313" key="1">
    <source>
        <dbReference type="EMBL" id="AGF78805.1"/>
    </source>
</evidence>
<keyword evidence="2" id="KW-1185">Reference proteome</keyword>